<dbReference type="RefSeq" id="WP_125653702.1">
    <property type="nucleotide sequence ID" value="NZ_AP019308.1"/>
</dbReference>
<dbReference type="OrthoDB" id="2645723at2"/>
<dbReference type="SUPFAM" id="SSF53474">
    <property type="entry name" value="alpha/beta-Hydrolases"/>
    <property type="match status" value="1"/>
</dbReference>
<dbReference type="PANTHER" id="PTHR43798">
    <property type="entry name" value="MONOACYLGLYCEROL LIPASE"/>
    <property type="match status" value="1"/>
</dbReference>
<dbReference type="Proteomes" id="UP000275368">
    <property type="component" value="Chromosome"/>
</dbReference>
<sequence length="238" mass="27388">MKLLSAYTSNNGVRIHYLDSHSFADDQFPPIIICPGLSETAEEYADLIEYLLPRRSIALSFRGRGQSDTPTEGYDLEEHTSDIESVLRATNIQAFHLFTYSRGVSYALRFAQKQPSSILSLILGDYPPEHRKMSAEWAEDYIQHYLEPHHRLGHIRPEAVRAIQRESTQIALHEMMRFPVLVTKGMLEDSLISETDLQSYNEICTNLSIKCFQLSGHGIKMTEKELFYESIQDFLKRN</sequence>
<dbReference type="GO" id="GO:0016787">
    <property type="term" value="F:hydrolase activity"/>
    <property type="evidence" value="ECO:0007669"/>
    <property type="project" value="UniProtKB-KW"/>
</dbReference>
<feature type="domain" description="AB hydrolase-1" evidence="2">
    <location>
        <begin position="29"/>
        <end position="126"/>
    </location>
</feature>
<evidence type="ECO:0000259" key="2">
    <source>
        <dbReference type="Pfam" id="PF00561"/>
    </source>
</evidence>
<keyword evidence="4" id="KW-1185">Reference proteome</keyword>
<accession>A0A3G9ILZ2</accession>
<dbReference type="AlphaFoldDB" id="A0A3G9ILZ2"/>
<dbReference type="Pfam" id="PF00561">
    <property type="entry name" value="Abhydrolase_1"/>
    <property type="match status" value="1"/>
</dbReference>
<keyword evidence="1" id="KW-0378">Hydrolase</keyword>
<evidence type="ECO:0000256" key="1">
    <source>
        <dbReference type="ARBA" id="ARBA00022801"/>
    </source>
</evidence>
<reference evidence="3 4" key="1">
    <citation type="submission" date="2018-11" db="EMBL/GenBank/DDBJ databases">
        <title>Complete genome sequence of Paenibacillus baekrokdamisoli strain KCTC 33723.</title>
        <authorList>
            <person name="Kang S.W."/>
            <person name="Lee K.C."/>
            <person name="Kim K.K."/>
            <person name="Kim J.S."/>
            <person name="Kim D.S."/>
            <person name="Ko S.H."/>
            <person name="Yang S.H."/>
            <person name="Lee J.S."/>
        </authorList>
    </citation>
    <scope>NUCLEOTIDE SEQUENCE [LARGE SCALE GENOMIC DNA]</scope>
    <source>
        <strain evidence="3 4">KCTC 33723</strain>
    </source>
</reference>
<gene>
    <name evidence="3" type="ORF">Back11_06910</name>
</gene>
<dbReference type="InterPro" id="IPR000073">
    <property type="entry name" value="AB_hydrolase_1"/>
</dbReference>
<organism evidence="3 4">
    <name type="scientific">Paenibacillus baekrokdamisoli</name>
    <dbReference type="NCBI Taxonomy" id="1712516"/>
    <lineage>
        <taxon>Bacteria</taxon>
        <taxon>Bacillati</taxon>
        <taxon>Bacillota</taxon>
        <taxon>Bacilli</taxon>
        <taxon>Bacillales</taxon>
        <taxon>Paenibacillaceae</taxon>
        <taxon>Paenibacillus</taxon>
    </lineage>
</organism>
<proteinExistence type="predicted"/>
<dbReference type="Gene3D" id="3.40.50.1820">
    <property type="entry name" value="alpha/beta hydrolase"/>
    <property type="match status" value="1"/>
</dbReference>
<dbReference type="EMBL" id="AP019308">
    <property type="protein sequence ID" value="BBH19346.1"/>
    <property type="molecule type" value="Genomic_DNA"/>
</dbReference>
<dbReference type="PANTHER" id="PTHR43798:SF31">
    <property type="entry name" value="AB HYDROLASE SUPERFAMILY PROTEIN YCLE"/>
    <property type="match status" value="1"/>
</dbReference>
<protein>
    <recommendedName>
        <fullName evidence="2">AB hydrolase-1 domain-containing protein</fullName>
    </recommendedName>
</protein>
<name>A0A3G9ILZ2_9BACL</name>
<evidence type="ECO:0000313" key="3">
    <source>
        <dbReference type="EMBL" id="BBH19346.1"/>
    </source>
</evidence>
<evidence type="ECO:0000313" key="4">
    <source>
        <dbReference type="Proteomes" id="UP000275368"/>
    </source>
</evidence>
<dbReference type="InterPro" id="IPR050266">
    <property type="entry name" value="AB_hydrolase_sf"/>
</dbReference>
<dbReference type="GO" id="GO:0016020">
    <property type="term" value="C:membrane"/>
    <property type="evidence" value="ECO:0007669"/>
    <property type="project" value="TreeGrafter"/>
</dbReference>
<dbReference type="InterPro" id="IPR029058">
    <property type="entry name" value="AB_hydrolase_fold"/>
</dbReference>
<dbReference type="KEGG" id="pbk:Back11_06910"/>